<gene>
    <name evidence="1" type="ORF">PENSUB_6166</name>
</gene>
<name>A0A1Q5U3D7_9EURO</name>
<organism evidence="1 2">
    <name type="scientific">Penicillium subrubescens</name>
    <dbReference type="NCBI Taxonomy" id="1316194"/>
    <lineage>
        <taxon>Eukaryota</taxon>
        <taxon>Fungi</taxon>
        <taxon>Dikarya</taxon>
        <taxon>Ascomycota</taxon>
        <taxon>Pezizomycotina</taxon>
        <taxon>Eurotiomycetes</taxon>
        <taxon>Eurotiomycetidae</taxon>
        <taxon>Eurotiales</taxon>
        <taxon>Aspergillaceae</taxon>
        <taxon>Penicillium</taxon>
    </lineage>
</organism>
<evidence type="ECO:0000313" key="2">
    <source>
        <dbReference type="Proteomes" id="UP000186955"/>
    </source>
</evidence>
<keyword evidence="2" id="KW-1185">Reference proteome</keyword>
<dbReference type="STRING" id="1316194.A0A1Q5U3D7"/>
<protein>
    <submittedName>
        <fullName evidence="1">Uncharacterized protein</fullName>
    </submittedName>
</protein>
<evidence type="ECO:0000313" key="1">
    <source>
        <dbReference type="EMBL" id="OKP06983.1"/>
    </source>
</evidence>
<sequence length="168" mass="19122">MANFNGRRAPNFAQYLDDLNAIPSPYDQAVQQRQQENTFNLDEELALFTNTEFFDFEKFTDLGLPNFDAVDQKSSPVESIADQATQNADMKFLEFLNVAQLMSWLDVVFNMLDVPISTPGTTIPFFWTLPTRVIGVLPLGLQDIHVEWRVQILSRACDRCRAIGLVQT</sequence>
<reference evidence="1 2" key="1">
    <citation type="submission" date="2016-10" db="EMBL/GenBank/DDBJ databases">
        <title>Genome sequence of the ascomycete fungus Penicillium subrubescens.</title>
        <authorList>
            <person name="De Vries R.P."/>
            <person name="Peng M."/>
            <person name="Dilokpimol A."/>
            <person name="Hilden K."/>
            <person name="Makela M.R."/>
            <person name="Grigoriev I."/>
            <person name="Riley R."/>
            <person name="Granchi Z."/>
        </authorList>
    </citation>
    <scope>NUCLEOTIDE SEQUENCE [LARGE SCALE GENOMIC DNA]</scope>
    <source>
        <strain evidence="1 2">CBS 132785</strain>
    </source>
</reference>
<accession>A0A1Q5U3D7</accession>
<proteinExistence type="predicted"/>
<comment type="caution">
    <text evidence="1">The sequence shown here is derived from an EMBL/GenBank/DDBJ whole genome shotgun (WGS) entry which is preliminary data.</text>
</comment>
<dbReference type="Proteomes" id="UP000186955">
    <property type="component" value="Unassembled WGS sequence"/>
</dbReference>
<dbReference type="AlphaFoldDB" id="A0A1Q5U3D7"/>
<dbReference type="EMBL" id="MNBE01000585">
    <property type="protein sequence ID" value="OKP06983.1"/>
    <property type="molecule type" value="Genomic_DNA"/>
</dbReference>